<name>A0ABT8GEA5_9MICO</name>
<comment type="caution">
    <text evidence="2">The sequence shown here is derived from an EMBL/GenBank/DDBJ whole genome shotgun (WGS) entry which is preliminary data.</text>
</comment>
<protein>
    <submittedName>
        <fullName evidence="2">PadR family transcriptional regulator</fullName>
    </submittedName>
</protein>
<evidence type="ECO:0000259" key="1">
    <source>
        <dbReference type="Pfam" id="PF03551"/>
    </source>
</evidence>
<dbReference type="InterPro" id="IPR036390">
    <property type="entry name" value="WH_DNA-bd_sf"/>
</dbReference>
<reference evidence="2" key="1">
    <citation type="submission" date="2023-06" db="EMBL/GenBank/DDBJ databases">
        <title>Egi l300058.</title>
        <authorList>
            <person name="Gao L."/>
            <person name="Fang B.-Z."/>
            <person name="Li W.-J."/>
        </authorList>
    </citation>
    <scope>NUCLEOTIDE SEQUENCE</scope>
    <source>
        <strain evidence="2">EGI L300058</strain>
    </source>
</reference>
<keyword evidence="3" id="KW-1185">Reference proteome</keyword>
<dbReference type="InterPro" id="IPR052509">
    <property type="entry name" value="Metal_resp_DNA-bind_regulator"/>
</dbReference>
<dbReference type="InterPro" id="IPR036388">
    <property type="entry name" value="WH-like_DNA-bd_sf"/>
</dbReference>
<proteinExistence type="predicted"/>
<evidence type="ECO:0000313" key="2">
    <source>
        <dbReference type="EMBL" id="MDN4479760.1"/>
    </source>
</evidence>
<gene>
    <name evidence="2" type="ORF">QQX02_02305</name>
</gene>
<dbReference type="Pfam" id="PF03551">
    <property type="entry name" value="PadR"/>
    <property type="match status" value="1"/>
</dbReference>
<dbReference type="PANTHER" id="PTHR33169">
    <property type="entry name" value="PADR-FAMILY TRANSCRIPTIONAL REGULATOR"/>
    <property type="match status" value="1"/>
</dbReference>
<dbReference type="Proteomes" id="UP001172708">
    <property type="component" value="Unassembled WGS sequence"/>
</dbReference>
<dbReference type="SUPFAM" id="SSF46785">
    <property type="entry name" value="Winged helix' DNA-binding domain"/>
    <property type="match status" value="1"/>
</dbReference>
<feature type="domain" description="Transcription regulator PadR N-terminal" evidence="1">
    <location>
        <begin position="24"/>
        <end position="91"/>
    </location>
</feature>
<dbReference type="Gene3D" id="1.10.10.10">
    <property type="entry name" value="Winged helix-like DNA-binding domain superfamily/Winged helix DNA-binding domain"/>
    <property type="match status" value="1"/>
</dbReference>
<accession>A0ABT8GEA5</accession>
<organism evidence="2 3">
    <name type="scientific">Demequina muriae</name>
    <dbReference type="NCBI Taxonomy" id="3051664"/>
    <lineage>
        <taxon>Bacteria</taxon>
        <taxon>Bacillati</taxon>
        <taxon>Actinomycetota</taxon>
        <taxon>Actinomycetes</taxon>
        <taxon>Micrococcales</taxon>
        <taxon>Demequinaceae</taxon>
        <taxon>Demequina</taxon>
    </lineage>
</organism>
<dbReference type="RefSeq" id="WP_301140964.1">
    <property type="nucleotide sequence ID" value="NZ_JAUHQA010000001.1"/>
</dbReference>
<dbReference type="InterPro" id="IPR005149">
    <property type="entry name" value="Tscrpt_reg_PadR_N"/>
</dbReference>
<sequence length="112" mass="12420">MLDSALVAAHRQELRRGTSSLACLALLASAPDYGYHLIERLAALGLDVEANTLYPLLRRLEKQGLLTFEWDTTQARPRKTYRTSPAGEELIAVLRQDWASLTAALDQTGEHS</sequence>
<dbReference type="PANTHER" id="PTHR33169:SF14">
    <property type="entry name" value="TRANSCRIPTIONAL REGULATOR RV3488"/>
    <property type="match status" value="1"/>
</dbReference>
<dbReference type="EMBL" id="JAUHQA010000001">
    <property type="protein sequence ID" value="MDN4479760.1"/>
    <property type="molecule type" value="Genomic_DNA"/>
</dbReference>
<evidence type="ECO:0000313" key="3">
    <source>
        <dbReference type="Proteomes" id="UP001172708"/>
    </source>
</evidence>